<gene>
    <name evidence="4" type="ORF">SAMN05444417_2822</name>
</gene>
<evidence type="ECO:0000259" key="3">
    <source>
        <dbReference type="Pfam" id="PF23666"/>
    </source>
</evidence>
<evidence type="ECO:0000259" key="2">
    <source>
        <dbReference type="Pfam" id="PF13550"/>
    </source>
</evidence>
<dbReference type="Pfam" id="PF23666">
    <property type="entry name" value="Rcc01698_C"/>
    <property type="match status" value="1"/>
</dbReference>
<proteinExistence type="predicted"/>
<dbReference type="InterPro" id="IPR032876">
    <property type="entry name" value="J_dom"/>
</dbReference>
<dbReference type="Pfam" id="PF13547">
    <property type="entry name" value="GTA_TIM"/>
    <property type="match status" value="1"/>
</dbReference>
<reference evidence="4 5" key="1">
    <citation type="submission" date="2016-11" db="EMBL/GenBank/DDBJ databases">
        <authorList>
            <person name="Jaros S."/>
            <person name="Januszkiewicz K."/>
            <person name="Wedrychowicz H."/>
        </authorList>
    </citation>
    <scope>NUCLEOTIDE SEQUENCE [LARGE SCALE GENOMIC DNA]</scope>
    <source>
        <strain evidence="4 5">DSM 100565</strain>
    </source>
</reference>
<evidence type="ECO:0000313" key="4">
    <source>
        <dbReference type="EMBL" id="SHJ11378.1"/>
    </source>
</evidence>
<dbReference type="OrthoDB" id="8445115at2"/>
<keyword evidence="5" id="KW-1185">Reference proteome</keyword>
<name>A0A1M6GN53_9RHOB</name>
<protein>
    <submittedName>
        <fullName evidence="4">Putative phage tail protein</fullName>
    </submittedName>
</protein>
<dbReference type="Proteomes" id="UP000184292">
    <property type="component" value="Unassembled WGS sequence"/>
</dbReference>
<dbReference type="SUPFAM" id="SSF51445">
    <property type="entry name" value="(Trans)glycosidases"/>
    <property type="match status" value="1"/>
</dbReference>
<dbReference type="RefSeq" id="WP_073332119.1">
    <property type="nucleotide sequence ID" value="NZ_FQYO01000005.1"/>
</dbReference>
<dbReference type="InterPro" id="IPR017853">
    <property type="entry name" value="GH"/>
</dbReference>
<evidence type="ECO:0000259" key="1">
    <source>
        <dbReference type="Pfam" id="PF13547"/>
    </source>
</evidence>
<sequence>MATIVLSAAGMALGGALGGSVLGLSTAVIGRAAGAALGRAIDQRLLGQGAEPVETGRIDRLRLTGASEGAPVGRVWGRMRVPGQVIWAGPLREGSTTTGGGKGMAPRPRMTEYGYTISLAIALCEGEITHLGRVWADGAEIAKDRLNLRLYRGSEDQLPDPAIAAEAGPDAPAYRGTAYVVMEELDLAPFGNRVPQLSFEVFRPATIDDPARAEDMAHLIRGVAMIPGTGEYSLATEPVYLGREFGETRVANVATPSGKADLPTSLDALEGELPNARSVSLVVSWFGDDLRAGRCRLRPKVEQRETDGSMPWSVSGLGRAAAGLVPRVGGSPVYGGTPADAAVVQAIREMRGRGLEVMFYPFILMEHLAGNGLPDPWTGLPGQPALPWRGRITTDRAPGVEGSPDGTLQAEAEVAAFFGAAAPGDFTMTGESVAYDGPPEWSFRRMILHYAHLCAAAGGVDAFCIGSEMVALTQIRGEGGTFPAVEALRRLAGEVRAILGPGTALSYAADWSEYHGYQPPGTGDKLFHLDPLWADPAIDFVGIDNYMPLSDWRDGDDHLDAAVARSVHDLSYLAGNVAGGELYDWFYHSQEARDAQIRTPITDGDGEPWVWRVKDLKGWWSNPHHPRIGGRRQTVPTAWEPRSKPIRFTEFGCAAIDRGTNQPNKFLDPKSSESRLPYFSRGIRDELIQIQYYRAVHRHFAGEAANPVSDVYGGRMVDMKRAHAWAWDARPWPAFPARSDLWSDGGNYARGHWLTGRTAGRPLASVVEEICRGAGLTRIDTSRLRGHVRGYALDEVTTARAALQPLMLAHGFDAVERDGTLSFLTRDGLRPVPVDPQRLAVEDETDGLRRLTRAAEAELAGRVRITHVASEGAYEAAASEARFPGDAAEGVARTDLPLALTRAEGRRIAERWLAESRLARDGLALSLPPSRLGIGPGDVLRIEGEPALWRVDRLEATELQSLEATRIEPGLYVPHETGDEEGAPAPFAPPVPVTALFLDLPLLTGGETPHAPHLALSSRPWPGPVALLSAPEDAGYVPLARSVRPATIGVTETTLRAAAPGLWDRGPALRVRLLRGAFSSASEAQVLAGRNALAIGTGGPEPWEVLQFAEAEAVGPDLWDLRMRLRGQAGTDGTMPQEWPAGSRVVLLDGRVRQVQLAPGTRGLARHYRWGPEARPPGDPTWRHAELAFRGVGSRPYAVCHLSAKETGGDLALRWIRRTRIGGDDWTAAEVPLGEEVERYRVGIVAGGIFLREVEVSSPTWTYPAAERAADGTGPGATGWRVEVAQLSTTWGAGPARILAFG</sequence>
<dbReference type="Pfam" id="PF13550">
    <property type="entry name" value="Phage-tail_3"/>
    <property type="match status" value="1"/>
</dbReference>
<accession>A0A1M6GN53</accession>
<dbReference type="Gene3D" id="3.20.20.80">
    <property type="entry name" value="Glycosidases"/>
    <property type="match status" value="1"/>
</dbReference>
<feature type="domain" description="GTA TIM-barrel-like" evidence="1">
    <location>
        <begin position="441"/>
        <end position="736"/>
    </location>
</feature>
<dbReference type="STRING" id="1447782.SAMN05444417_2822"/>
<dbReference type="CDD" id="cd19607">
    <property type="entry name" value="GTA_TIM-barrel-like"/>
    <property type="match status" value="1"/>
</dbReference>
<dbReference type="InterPro" id="IPR025195">
    <property type="entry name" value="GTA_TIM_dom"/>
</dbReference>
<feature type="domain" description="Rcc01698-like C-terminal" evidence="3">
    <location>
        <begin position="1046"/>
        <end position="1146"/>
    </location>
</feature>
<evidence type="ECO:0000313" key="5">
    <source>
        <dbReference type="Proteomes" id="UP000184292"/>
    </source>
</evidence>
<dbReference type="InterPro" id="IPR056490">
    <property type="entry name" value="Rcc01698_C"/>
</dbReference>
<organism evidence="4 5">
    <name type="scientific">Wenxinia saemankumensis</name>
    <dbReference type="NCBI Taxonomy" id="1447782"/>
    <lineage>
        <taxon>Bacteria</taxon>
        <taxon>Pseudomonadati</taxon>
        <taxon>Pseudomonadota</taxon>
        <taxon>Alphaproteobacteria</taxon>
        <taxon>Rhodobacterales</taxon>
        <taxon>Roseobacteraceae</taxon>
        <taxon>Wenxinia</taxon>
    </lineage>
</organism>
<feature type="domain" description="Tip attachment protein J" evidence="2">
    <location>
        <begin position="795"/>
        <end position="955"/>
    </location>
</feature>
<dbReference type="EMBL" id="FQYO01000005">
    <property type="protein sequence ID" value="SHJ11378.1"/>
    <property type="molecule type" value="Genomic_DNA"/>
</dbReference>